<dbReference type="EMBL" id="JAGIZA010000009">
    <property type="protein sequence ID" value="MBP0494262.1"/>
    <property type="molecule type" value="Genomic_DNA"/>
</dbReference>
<evidence type="ECO:0000256" key="2">
    <source>
        <dbReference type="SAM" id="SignalP"/>
    </source>
</evidence>
<sequence length="432" mass="46621">MPLRRASWTALALAAALIAAPPAASPAGATQEFRFEGTAFEPPGGGWVVNPDTRPGIWQAQRRFEEGRDRGAALIQVARPIPAFEGPFDAVFTRLAASIPGLERERPTMRGEGVTAAGHRIRHESRCCTRRNDVSIGTETVGISDGRRHAVLMLVSMGLRGDSARKARADFDAFVRSFRLDAAEPSATLAPPEGAGGLEGTFTHLSTGVMPNAFGGIDFRAENEVRVFDKGGLYSRAVPSGEEDVAAHCRRVPADCGTYRLIGGGMLRGPDRIEFRDMTSRYGLIEVKEKPFARDGENLRIGGDAHRRVPPLPRGTVFDGTWRYFFASSGSTAFSSGSVAVERLLTLSRDGRFRRTGFTGASSSNEAGGGRTGFTSGRERPAESGRYEAEGYRLTLVGDDGRRESFSLILPDPGKDGLLVIDGNNYLRRDGK</sequence>
<evidence type="ECO:0000313" key="3">
    <source>
        <dbReference type="EMBL" id="MBP0494262.1"/>
    </source>
</evidence>
<name>A0A940S8M6_9PROT</name>
<evidence type="ECO:0000256" key="1">
    <source>
        <dbReference type="SAM" id="MobiDB-lite"/>
    </source>
</evidence>
<dbReference type="RefSeq" id="WP_209375007.1">
    <property type="nucleotide sequence ID" value="NZ_JAGIZA010000009.1"/>
</dbReference>
<feature type="chain" id="PRO_5038118238" evidence="2">
    <location>
        <begin position="27"/>
        <end position="432"/>
    </location>
</feature>
<gene>
    <name evidence="3" type="ORF">J5Y10_15855</name>
</gene>
<comment type="caution">
    <text evidence="3">The sequence shown here is derived from an EMBL/GenBank/DDBJ whole genome shotgun (WGS) entry which is preliminary data.</text>
</comment>
<keyword evidence="2" id="KW-0732">Signal</keyword>
<dbReference type="Proteomes" id="UP000677537">
    <property type="component" value="Unassembled WGS sequence"/>
</dbReference>
<feature type="compositionally biased region" description="Basic and acidic residues" evidence="1">
    <location>
        <begin position="377"/>
        <end position="387"/>
    </location>
</feature>
<proteinExistence type="predicted"/>
<organism evidence="3 4">
    <name type="scientific">Roseomonas indoligenes</name>
    <dbReference type="NCBI Taxonomy" id="2820811"/>
    <lineage>
        <taxon>Bacteria</taxon>
        <taxon>Pseudomonadati</taxon>
        <taxon>Pseudomonadota</taxon>
        <taxon>Alphaproteobacteria</taxon>
        <taxon>Acetobacterales</taxon>
        <taxon>Roseomonadaceae</taxon>
        <taxon>Roseomonas</taxon>
    </lineage>
</organism>
<accession>A0A940S8M6</accession>
<reference evidence="3" key="1">
    <citation type="submission" date="2021-03" db="EMBL/GenBank/DDBJ databases">
        <authorList>
            <person name="So Y."/>
        </authorList>
    </citation>
    <scope>NUCLEOTIDE SEQUENCE</scope>
    <source>
        <strain evidence="3">SG15</strain>
    </source>
</reference>
<feature type="region of interest" description="Disordered" evidence="1">
    <location>
        <begin position="356"/>
        <end position="387"/>
    </location>
</feature>
<evidence type="ECO:0000313" key="4">
    <source>
        <dbReference type="Proteomes" id="UP000677537"/>
    </source>
</evidence>
<dbReference type="AlphaFoldDB" id="A0A940S8M6"/>
<feature type="signal peptide" evidence="2">
    <location>
        <begin position="1"/>
        <end position="26"/>
    </location>
</feature>
<keyword evidence="4" id="KW-1185">Reference proteome</keyword>
<protein>
    <submittedName>
        <fullName evidence="3">Uncharacterized protein</fullName>
    </submittedName>
</protein>